<dbReference type="GO" id="GO:0005737">
    <property type="term" value="C:cytoplasm"/>
    <property type="evidence" value="ECO:0007669"/>
    <property type="project" value="UniProtKB-SubCell"/>
</dbReference>
<evidence type="ECO:0000256" key="2">
    <source>
        <dbReference type="ARBA" id="ARBA00022679"/>
    </source>
</evidence>
<keyword evidence="4" id="KW-0067">ATP-binding</keyword>
<dbReference type="EC" id="2.7.7.1" evidence="4 5"/>
<dbReference type="GO" id="GO:0009435">
    <property type="term" value="P:NAD+ biosynthetic process"/>
    <property type="evidence" value="ECO:0007669"/>
    <property type="project" value="UniProtKB-UniRule"/>
</dbReference>
<dbReference type="Proteomes" id="UP000067738">
    <property type="component" value="Chromosome"/>
</dbReference>
<keyword evidence="4" id="KW-0547">Nucleotide-binding</keyword>
<dbReference type="KEGG" id="mmil:sm9_0919"/>
<comment type="subcellular location">
    <subcellularLocation>
        <location evidence="4">Cytoplasm</location>
    </subcellularLocation>
</comment>
<dbReference type="GO" id="GO:0000309">
    <property type="term" value="F:nicotinamide-nucleotide adenylyltransferase activity"/>
    <property type="evidence" value="ECO:0007669"/>
    <property type="project" value="UniProtKB-UniRule"/>
</dbReference>
<keyword evidence="3 4" id="KW-0548">Nucleotidyltransferase</keyword>
<keyword evidence="4" id="KW-0662">Pyridine nucleotide biosynthesis</keyword>
<dbReference type="GO" id="GO:0005524">
    <property type="term" value="F:ATP binding"/>
    <property type="evidence" value="ECO:0007669"/>
    <property type="project" value="UniProtKB-KW"/>
</dbReference>
<keyword evidence="4" id="KW-0520">NAD</keyword>
<dbReference type="CDD" id="cd02166">
    <property type="entry name" value="NMNAT_Archaea"/>
    <property type="match status" value="1"/>
</dbReference>
<keyword evidence="2 4" id="KW-0808">Transferase</keyword>
<dbReference type="PATRIC" id="fig|230361.4.peg.947"/>
<dbReference type="PANTHER" id="PTHR21342">
    <property type="entry name" value="PHOSPHOPANTETHEINE ADENYLYLTRANSFERASE"/>
    <property type="match status" value="1"/>
</dbReference>
<dbReference type="InterPro" id="IPR004821">
    <property type="entry name" value="Cyt_trans-like"/>
</dbReference>
<protein>
    <recommendedName>
        <fullName evidence="4 5">Nicotinamide-nucleotide adenylyltransferase</fullName>
        <ecNumber evidence="4 5">2.7.7.1</ecNumber>
    </recommendedName>
    <alternativeName>
        <fullName evidence="4">NAD(+) diphosphorylase</fullName>
    </alternativeName>
    <alternativeName>
        <fullName evidence="4">NAD(+) pyrophosphorylase</fullName>
    </alternativeName>
    <alternativeName>
        <fullName evidence="4">NMN adenylyltransferase</fullName>
    </alternativeName>
</protein>
<dbReference type="HAMAP" id="MF_00243">
    <property type="entry name" value="NMN_adenylyltr"/>
    <property type="match status" value="1"/>
</dbReference>
<comment type="pathway">
    <text evidence="4">Cofactor biosynthesis; NAD(+) biosynthesis; NAD(+) from nicotinamide D-ribonucleotide: step 1/1.</text>
</comment>
<dbReference type="NCBIfam" id="TIGR01527">
    <property type="entry name" value="arch_NMN_Atrans"/>
    <property type="match status" value="1"/>
</dbReference>
<dbReference type="AlphaFoldDB" id="A0A0U3CWI3"/>
<evidence type="ECO:0000256" key="5">
    <source>
        <dbReference type="NCBIfam" id="TIGR01527"/>
    </source>
</evidence>
<name>A0A0U3CWI3_9EURY</name>
<dbReference type="NCBIfam" id="NF002243">
    <property type="entry name" value="PRK01153.1"/>
    <property type="match status" value="1"/>
</dbReference>
<comment type="catalytic activity">
    <reaction evidence="4">
        <text>beta-nicotinamide D-ribonucleotide + ATP + H(+) = diphosphate + NAD(+)</text>
        <dbReference type="Rhea" id="RHEA:21360"/>
        <dbReference type="ChEBI" id="CHEBI:14649"/>
        <dbReference type="ChEBI" id="CHEBI:15378"/>
        <dbReference type="ChEBI" id="CHEBI:30616"/>
        <dbReference type="ChEBI" id="CHEBI:33019"/>
        <dbReference type="ChEBI" id="CHEBI:57540"/>
        <dbReference type="EC" id="2.7.7.1"/>
    </reaction>
</comment>
<dbReference type="UniPathway" id="UPA00253">
    <property type="reaction ID" value="UER00600"/>
</dbReference>
<evidence type="ECO:0000313" key="7">
    <source>
        <dbReference type="EMBL" id="ALT68708.1"/>
    </source>
</evidence>
<accession>A0A0U3CWI3</accession>
<dbReference type="InterPro" id="IPR006418">
    <property type="entry name" value="NMN_Atrans_arc"/>
</dbReference>
<keyword evidence="8" id="KW-1185">Reference proteome</keyword>
<proteinExistence type="inferred from homology"/>
<dbReference type="PANTHER" id="PTHR21342:SF0">
    <property type="entry name" value="BIFUNCTIONAL NMN ADENYLYLTRANSFERASE_NUDIX HYDROLASE"/>
    <property type="match status" value="1"/>
</dbReference>
<dbReference type="Pfam" id="PF01467">
    <property type="entry name" value="CTP_transf_like"/>
    <property type="match status" value="1"/>
</dbReference>
<evidence type="ECO:0000313" key="8">
    <source>
        <dbReference type="Proteomes" id="UP000067738"/>
    </source>
</evidence>
<dbReference type="EMBL" id="CP011266">
    <property type="protein sequence ID" value="ALT68708.1"/>
    <property type="molecule type" value="Genomic_DNA"/>
</dbReference>
<dbReference type="NCBIfam" id="TIGR00125">
    <property type="entry name" value="cyt_tran_rel"/>
    <property type="match status" value="1"/>
</dbReference>
<comment type="similarity">
    <text evidence="1 4">Belongs to the archaeal NMN adenylyltransferase family.</text>
</comment>
<evidence type="ECO:0000259" key="6">
    <source>
        <dbReference type="Pfam" id="PF01467"/>
    </source>
</evidence>
<gene>
    <name evidence="7" type="ORF">sm9_0919</name>
</gene>
<keyword evidence="4" id="KW-0963">Cytoplasm</keyword>
<feature type="domain" description="Cytidyltransferase-like" evidence="6">
    <location>
        <begin position="11"/>
        <end position="141"/>
    </location>
</feature>
<evidence type="ECO:0000256" key="3">
    <source>
        <dbReference type="ARBA" id="ARBA00022695"/>
    </source>
</evidence>
<organism evidence="7 8">
    <name type="scientific">Methanobrevibacter millerae</name>
    <dbReference type="NCBI Taxonomy" id="230361"/>
    <lineage>
        <taxon>Archaea</taxon>
        <taxon>Methanobacteriati</taxon>
        <taxon>Methanobacteriota</taxon>
        <taxon>Methanomada group</taxon>
        <taxon>Methanobacteria</taxon>
        <taxon>Methanobacteriales</taxon>
        <taxon>Methanobacteriaceae</taxon>
        <taxon>Methanobrevibacter</taxon>
    </lineage>
</organism>
<evidence type="ECO:0000256" key="4">
    <source>
        <dbReference type="HAMAP-Rule" id="MF_00243"/>
    </source>
</evidence>
<evidence type="ECO:0000256" key="1">
    <source>
        <dbReference type="ARBA" id="ARBA00010124"/>
    </source>
</evidence>
<reference evidence="7 8" key="1">
    <citation type="submission" date="2015-04" db="EMBL/GenBank/DDBJ databases">
        <title>The complete genome sequence of the rumen methanogen Methanobrevibacter millerae SM9.</title>
        <authorList>
            <person name="Leahy S.C."/>
            <person name="Kelly W.J."/>
            <person name="Pacheco D.M."/>
            <person name="Li D."/>
            <person name="Altermann E."/>
            <person name="Attwood G.T."/>
        </authorList>
    </citation>
    <scope>NUCLEOTIDE SEQUENCE [LARGE SCALE GENOMIC DNA]</scope>
    <source>
        <strain evidence="7 8">SM9</strain>
    </source>
</reference>
<dbReference type="SUPFAM" id="SSF52374">
    <property type="entry name" value="Nucleotidylyl transferase"/>
    <property type="match status" value="1"/>
</dbReference>
<dbReference type="InterPro" id="IPR014729">
    <property type="entry name" value="Rossmann-like_a/b/a_fold"/>
</dbReference>
<sequence>MNMDNKVRGILIGRMQPIHKGHIQVIKKILEEVDEIIIGIGSAQLSHELKDPFTAGERVVMVTQALAEENIDPGRFYIIPMEDINFNAIWTAHVKMMTPPFSIVYSGNPLVKQLFEEEGYTVKNPPLYDRLHLSGSEVRRRMLAGENWQELVSDSTIEVMEEIRGVERLKNLSVKEISDL</sequence>
<dbReference type="Gene3D" id="3.40.50.620">
    <property type="entry name" value="HUPs"/>
    <property type="match status" value="1"/>
</dbReference>